<keyword evidence="2" id="KW-1185">Reference proteome</keyword>
<name>A0ACC0ENV6_9BASI</name>
<dbReference type="EMBL" id="CM045868">
    <property type="protein sequence ID" value="KAI7956885.1"/>
    <property type="molecule type" value="Genomic_DNA"/>
</dbReference>
<evidence type="ECO:0000313" key="1">
    <source>
        <dbReference type="EMBL" id="KAI7956885.1"/>
    </source>
</evidence>
<accession>A0ACC0ENV6</accession>
<comment type="caution">
    <text evidence="1">The sequence shown here is derived from an EMBL/GenBank/DDBJ whole genome shotgun (WGS) entry which is preliminary data.</text>
</comment>
<organism evidence="1 2">
    <name type="scientific">Puccinia striiformis f. sp. tritici</name>
    <dbReference type="NCBI Taxonomy" id="168172"/>
    <lineage>
        <taxon>Eukaryota</taxon>
        <taxon>Fungi</taxon>
        <taxon>Dikarya</taxon>
        <taxon>Basidiomycota</taxon>
        <taxon>Pucciniomycotina</taxon>
        <taxon>Pucciniomycetes</taxon>
        <taxon>Pucciniales</taxon>
        <taxon>Pucciniaceae</taxon>
        <taxon>Puccinia</taxon>
    </lineage>
</organism>
<proteinExistence type="predicted"/>
<dbReference type="Proteomes" id="UP001060170">
    <property type="component" value="Chromosome 4"/>
</dbReference>
<sequence>MNDPVFCELLEVEIKGRGSGLANPELTTTTANLKRSSKGMSRTIKAHSKPEPTHQMANTASLPDYQLGEVLGRGAFGCVFRALNWCTGETVAVKQVGLSNIPRSELPEIMSEIDLLKNLDHPNIVQYRGFVKTSDYLYIILEYCENGSLHTICKKFGKFPESLVAVYICQVLEGLLYLHEQGVIHRDIKGSNILATKEGGVKLADFGVATRTGGLSDNAVVGSPYWMAPEVVDQSGATTASDIWSVGCVVIELLEGKPPYYFLDPMPALFRIVNDDCPPLPESASPIARDFLLQCFQKDQNLRISAKKLLKHPWMLSAKKRLEQKEREQALAQTRRTPYNQNSRKNSNHNHNSASPRSSSQDIDNSKTGYDETVQRVQDWNKALEESPTAVHPKTGTGNEASPHRVLNHLTSSTTTTTTTSPNATTAHRVNEDVRPKPITRPSYTNGNSSMGPSKVISSSLSQYQDESSSTALLKNSTIRGLNKPIPVSSSTPTNLPLTVVISTTPPARKLAEIGIESMTQGDNWDDDFEGGISTSKIAALDEAHTNSSSSGSSESEDDNDHPDNNNDEDEDDDDDDDQDESCRTRRLVDNTATIKPTTTTGAGMITKSPNLGKSLGGGGTAGLGAIVEDYSDLVGDDQRDPFEGKVASLKVLNQHQKILHPKDISLPNSETPAGGGGGGLKSRLSSVLTHRSNSPTITSRSSESPILSYNSTTHKRLSLNSSSMNRSHSSPITSSSSSTSVVVSNDSDNLNRFAEVDHVDDYDDLFAAKNSSDPNLNSSHSQSQNLNQSQNQNQGRDQNQSRDHQNKRNDNDHHHHHHHLNQFQSTETLKLQTRLSNMSSKSWLGDEDSDEIDPFAEVDEENFATEEATLEANLARDRLARLSTLVTEIVDQMSPDIDEVSLKDGCMQLIGLFEDTPEIRTHFVRSHGMLAVIELLQQFQRSRDLVSLLLRTINLIINDDPESLEKICYNGGCPVVMGFASNKYAREIRLEAALFIGSMCQTSLLTLQMFISCRGLKVLVEMMDENYDEQKDLVWMAVDGICRVFELQGPTPRNDFCRMFAHEGLLEPLSEALLHVSHDDDDLAENAKGRIVHIFLLFSQADMKVKEIMLTRAIILRLIRSLSILENELLVSMLKTLKNLTMLPAGLQVLQNANAIETLTKVLKEQIERDPDTPLTTEIANHVVNALYNLCRLSKPRQEEAALAGAIPILQRVVKSSSPLKQFALPILCDFAHTSKTCRKLLWQKDGFAFYLGLLRDPFWGITALESILAWLSDETARVEDALTEPSSIEALLRMFTKAKATTFENLLDPLLKLFRISPTVGTSLISQPAFAKRLVDRLLSHNKAVVRLNLLRLTKAVFETAVEKTTVVKMSGLAAAINKMADSESAILVRELAKELNREFCTITSPTKSIKKPLRHSPQSGPRSSIGTLSLPGEDHLNLPHRKNVPISGPSGGNRLANSRSLSRDTLNQMARSSSSTSSSSDQIIPSLTSSPSTTTGLGISLSSHASSPTLNNGSPGSRLSVDRVLVSRPSFLLNQRRSSNTPPPP</sequence>
<reference evidence="1 2" key="3">
    <citation type="journal article" date="2022" name="Microbiol. Spectr.">
        <title>Folding features and dynamics of 3D genome architecture in plant fungal pathogens.</title>
        <authorList>
            <person name="Xia C."/>
        </authorList>
    </citation>
    <scope>NUCLEOTIDE SEQUENCE [LARGE SCALE GENOMIC DNA]</scope>
    <source>
        <strain evidence="1 2">93-210</strain>
    </source>
</reference>
<gene>
    <name evidence="1" type="ORF">MJO28_003980</name>
</gene>
<protein>
    <submittedName>
        <fullName evidence="1">Uncharacterized protein</fullName>
    </submittedName>
</protein>
<evidence type="ECO:0000313" key="2">
    <source>
        <dbReference type="Proteomes" id="UP001060170"/>
    </source>
</evidence>
<reference evidence="2" key="2">
    <citation type="journal article" date="2018" name="Mol. Plant Microbe Interact.">
        <title>Genome sequence resources for the wheat stripe rust pathogen (Puccinia striiformis f. sp. tritici) and the barley stripe rust pathogen (Puccinia striiformis f. sp. hordei).</title>
        <authorList>
            <person name="Xia C."/>
            <person name="Wang M."/>
            <person name="Yin C."/>
            <person name="Cornejo O.E."/>
            <person name="Hulbert S.H."/>
            <person name="Chen X."/>
        </authorList>
    </citation>
    <scope>NUCLEOTIDE SEQUENCE [LARGE SCALE GENOMIC DNA]</scope>
    <source>
        <strain evidence="2">93-210</strain>
    </source>
</reference>
<reference evidence="2" key="1">
    <citation type="journal article" date="2018" name="BMC Genomics">
        <title>Genomic insights into host adaptation between the wheat stripe rust pathogen (Puccinia striiformis f. sp. tritici) and the barley stripe rust pathogen (Puccinia striiformis f. sp. hordei).</title>
        <authorList>
            <person name="Xia C."/>
            <person name="Wang M."/>
            <person name="Yin C."/>
            <person name="Cornejo O.E."/>
            <person name="Hulbert S.H."/>
            <person name="Chen X."/>
        </authorList>
    </citation>
    <scope>NUCLEOTIDE SEQUENCE [LARGE SCALE GENOMIC DNA]</scope>
    <source>
        <strain evidence="2">93-210</strain>
    </source>
</reference>